<protein>
    <recommendedName>
        <fullName evidence="1">Spore protein YkvP/CgeB glycosyl transferase-like domain-containing protein</fullName>
    </recommendedName>
</protein>
<proteinExistence type="predicted"/>
<dbReference type="Proteomes" id="UP000031552">
    <property type="component" value="Unassembled WGS sequence"/>
</dbReference>
<reference evidence="2" key="1">
    <citation type="submission" date="2013-12" db="EMBL/GenBank/DDBJ databases">
        <authorList>
            <person name="Linke B."/>
        </authorList>
    </citation>
    <scope>NUCLEOTIDE SEQUENCE [LARGE SCALE GENOMIC DNA]</scope>
    <source>
        <strain evidence="2">CRIB-18</strain>
    </source>
</reference>
<gene>
    <name evidence="2" type="ORF">CSEC_0017</name>
</gene>
<dbReference type="eggNOG" id="COG4641">
    <property type="taxonomic scope" value="Bacteria"/>
</dbReference>
<evidence type="ECO:0000313" key="3">
    <source>
        <dbReference type="Proteomes" id="UP000031552"/>
    </source>
</evidence>
<evidence type="ECO:0000259" key="1">
    <source>
        <dbReference type="Pfam" id="PF13524"/>
    </source>
</evidence>
<dbReference type="AlphaFoldDB" id="A0A090CXU5"/>
<dbReference type="EMBL" id="CCEJ010000001">
    <property type="protein sequence ID" value="CDR32861.1"/>
    <property type="molecule type" value="Genomic_DNA"/>
</dbReference>
<organism evidence="2 3">
    <name type="scientific">Candidatus Criblamydia sequanensis CRIB-18</name>
    <dbReference type="NCBI Taxonomy" id="1437425"/>
    <lineage>
        <taxon>Bacteria</taxon>
        <taxon>Pseudomonadati</taxon>
        <taxon>Chlamydiota</taxon>
        <taxon>Chlamydiia</taxon>
        <taxon>Parachlamydiales</taxon>
        <taxon>Candidatus Criblamydiaceae</taxon>
        <taxon>Candidatus Criblamydia</taxon>
    </lineage>
</organism>
<dbReference type="Pfam" id="PF13524">
    <property type="entry name" value="Glyco_trans_1_2"/>
    <property type="match status" value="1"/>
</dbReference>
<feature type="domain" description="Spore protein YkvP/CgeB glycosyl transferase-like" evidence="1">
    <location>
        <begin position="227"/>
        <end position="370"/>
    </location>
</feature>
<dbReference type="InterPro" id="IPR055259">
    <property type="entry name" value="YkvP/CgeB_Glyco_trans-like"/>
</dbReference>
<sequence length="378" mass="44118">MNPIQRIDFLMPATSQYEVIHHFTHALFKAGVEAGYTTRLLYGEDRVEVPYKTPPDLTICFNGAPSLADGRWLSDVINVPHISWLLDPPYRFWDKTRSEKIWIACDDQFGCRMLNNAHMERNLFLPHASDKDFLFPFSKSKKYEIVLLATYIDAEGRRKKWRERFGNFIFEGMEKAIFSFTNNLRPSFIEVLYENIRLNPKPLQEEEARQIFEEFELYIKGMERINLVRSLNPLKIDIFGGTIDEKTWENEFGDAKNVTLHREVNFKEALEIMKNSKILLNTSIKNRAGAHERIFYGFSAGCLVATSENPYLKEILGELPLYFDFTNKDGFKETLLEALKRPADQQSRIEKAQKIIQKEHTWGNRLEKIVKTIEGSNE</sequence>
<dbReference type="RefSeq" id="WP_041016392.1">
    <property type="nucleotide sequence ID" value="NZ_CCEJ010000001.1"/>
</dbReference>
<accession>A0A090CXU5</accession>
<dbReference type="SUPFAM" id="SSF53756">
    <property type="entry name" value="UDP-Glycosyltransferase/glycogen phosphorylase"/>
    <property type="match status" value="1"/>
</dbReference>
<reference evidence="2" key="2">
    <citation type="submission" date="2014-09" db="EMBL/GenBank/DDBJ databases">
        <title>Criblamydia sequanensis harbors a mega-plasmid encoding arsenite resistance.</title>
        <authorList>
            <person name="Bertelli C."/>
            <person name="Goesmann A."/>
            <person name="Greub G."/>
        </authorList>
    </citation>
    <scope>NUCLEOTIDE SEQUENCE [LARGE SCALE GENOMIC DNA]</scope>
    <source>
        <strain evidence="2">CRIB-18</strain>
    </source>
</reference>
<dbReference type="OrthoDB" id="5756516at2"/>
<keyword evidence="3" id="KW-1185">Reference proteome</keyword>
<dbReference type="Gene3D" id="3.40.50.2000">
    <property type="entry name" value="Glycogen Phosphorylase B"/>
    <property type="match status" value="1"/>
</dbReference>
<evidence type="ECO:0000313" key="2">
    <source>
        <dbReference type="EMBL" id="CDR32861.1"/>
    </source>
</evidence>
<comment type="caution">
    <text evidence="2">The sequence shown here is derived from an EMBL/GenBank/DDBJ whole genome shotgun (WGS) entry which is preliminary data.</text>
</comment>
<name>A0A090CXU5_9BACT</name>